<dbReference type="AlphaFoldDB" id="A0A3E1IXW0"/>
<evidence type="ECO:0000313" key="3">
    <source>
        <dbReference type="Proteomes" id="UP000258533"/>
    </source>
</evidence>
<organism evidence="2 3">
    <name type="scientific">Gardnerella vaginalis</name>
    <dbReference type="NCBI Taxonomy" id="2702"/>
    <lineage>
        <taxon>Bacteria</taxon>
        <taxon>Bacillati</taxon>
        <taxon>Actinomycetota</taxon>
        <taxon>Actinomycetes</taxon>
        <taxon>Bifidobacteriales</taxon>
        <taxon>Bifidobacteriaceae</taxon>
        <taxon>Gardnerella</taxon>
    </lineage>
</organism>
<reference evidence="2 3" key="1">
    <citation type="submission" date="2016-02" db="EMBL/GenBank/DDBJ databases">
        <title>Gardnerella vaginalis Subgroups Defined by cpn60 Sequencing and Sialidase Activity in Isolates from Canada, Belgium and Kenya.</title>
        <authorList>
            <person name="Schellenberg J."/>
            <person name="Paramel Jayaprakash T."/>
            <person name="Withana Gamage N."/>
            <person name="Patterson M.H."/>
            <person name="Vaneechoutte M."/>
            <person name="Hill J.E."/>
        </authorList>
    </citation>
    <scope>NUCLEOTIDE SEQUENCE [LARGE SCALE GENOMIC DNA]</scope>
    <source>
        <strain evidence="2 3">N144</strain>
    </source>
</reference>
<evidence type="ECO:0000313" key="2">
    <source>
        <dbReference type="EMBL" id="RFD77786.1"/>
    </source>
</evidence>
<dbReference type="EMBL" id="LRTT01000001">
    <property type="protein sequence ID" value="RFD77786.1"/>
    <property type="molecule type" value="Genomic_DNA"/>
</dbReference>
<protein>
    <submittedName>
        <fullName evidence="2">Uncharacterized protein</fullName>
    </submittedName>
</protein>
<keyword evidence="1" id="KW-0472">Membrane</keyword>
<keyword evidence="1" id="KW-0812">Transmembrane</keyword>
<comment type="caution">
    <text evidence="2">The sequence shown here is derived from an EMBL/GenBank/DDBJ whole genome shotgun (WGS) entry which is preliminary data.</text>
</comment>
<evidence type="ECO:0000256" key="1">
    <source>
        <dbReference type="SAM" id="Phobius"/>
    </source>
</evidence>
<proteinExistence type="predicted"/>
<dbReference type="Proteomes" id="UP000258533">
    <property type="component" value="Unassembled WGS sequence"/>
</dbReference>
<accession>A0A3E1IXW0</accession>
<sequence>MSGKLAVQLAVAAIQVILLIIQIAVIRAVNPKYRYEEADAKRNRGFRVAKVRTHANESAYKTKQTGDMNASQVLDYMVANQTCLQAQSAAKHIYGNAPAAPSIERETRYVGRSYAYKQRPIPIHHTKYSLKTQVRGFYGTRERLLLPRQAQQ</sequence>
<gene>
    <name evidence="2" type="ORF">AXE73_04190</name>
</gene>
<feature type="transmembrane region" description="Helical" evidence="1">
    <location>
        <begin position="6"/>
        <end position="26"/>
    </location>
</feature>
<name>A0A3E1IXW0_GARVA</name>
<keyword evidence="1" id="KW-1133">Transmembrane helix</keyword>